<gene>
    <name evidence="2" type="ORF">SAMN04488028_101176</name>
</gene>
<evidence type="ECO:0000313" key="2">
    <source>
        <dbReference type="EMBL" id="SHJ45503.1"/>
    </source>
</evidence>
<organism evidence="2 3">
    <name type="scientific">Reichenbachiella agariperforans</name>
    <dbReference type="NCBI Taxonomy" id="156994"/>
    <lineage>
        <taxon>Bacteria</taxon>
        <taxon>Pseudomonadati</taxon>
        <taxon>Bacteroidota</taxon>
        <taxon>Cytophagia</taxon>
        <taxon>Cytophagales</taxon>
        <taxon>Reichenbachiellaceae</taxon>
        <taxon>Reichenbachiella</taxon>
    </lineage>
</organism>
<proteinExistence type="predicted"/>
<keyword evidence="3" id="KW-1185">Reference proteome</keyword>
<name>A0A1M6JFN4_REIAG</name>
<evidence type="ECO:0000313" key="3">
    <source>
        <dbReference type="Proteomes" id="UP000184474"/>
    </source>
</evidence>
<keyword evidence="1" id="KW-0472">Membrane</keyword>
<protein>
    <submittedName>
        <fullName evidence="2">Uncharacterized protein</fullName>
    </submittedName>
</protein>
<feature type="transmembrane region" description="Helical" evidence="1">
    <location>
        <begin position="6"/>
        <end position="25"/>
    </location>
</feature>
<dbReference type="EMBL" id="FRAA01000001">
    <property type="protein sequence ID" value="SHJ45503.1"/>
    <property type="molecule type" value="Genomic_DNA"/>
</dbReference>
<keyword evidence="1" id="KW-0812">Transmembrane</keyword>
<reference evidence="3" key="1">
    <citation type="submission" date="2016-11" db="EMBL/GenBank/DDBJ databases">
        <authorList>
            <person name="Varghese N."/>
            <person name="Submissions S."/>
        </authorList>
    </citation>
    <scope>NUCLEOTIDE SEQUENCE [LARGE SCALE GENOMIC DNA]</scope>
    <source>
        <strain evidence="3">DSM 26134</strain>
    </source>
</reference>
<dbReference type="AlphaFoldDB" id="A0A1M6JFN4"/>
<dbReference type="STRING" id="156994.SAMN04488028_101176"/>
<accession>A0A1M6JFN4</accession>
<evidence type="ECO:0000256" key="1">
    <source>
        <dbReference type="SAM" id="Phobius"/>
    </source>
</evidence>
<keyword evidence="1" id="KW-1133">Transmembrane helix</keyword>
<sequence>MKYISSMYVIILYNTAVYIVFSINLRLKVIQLTLILTLDNKQKTEWIHPYDLKICRSPLAFTKVSIKSTYPKPTPPYLYHFIF</sequence>
<dbReference type="Proteomes" id="UP000184474">
    <property type="component" value="Unassembled WGS sequence"/>
</dbReference>